<keyword evidence="2" id="KW-1185">Reference proteome</keyword>
<name>A0A4R0N2Z8_9SPHI</name>
<dbReference type="EMBL" id="SJSK01000001">
    <property type="protein sequence ID" value="TCC93703.1"/>
    <property type="molecule type" value="Genomic_DNA"/>
</dbReference>
<dbReference type="RefSeq" id="WP_131551569.1">
    <property type="nucleotide sequence ID" value="NZ_SJSK01000001.1"/>
</dbReference>
<accession>A0A4R0N2Z8</accession>
<organism evidence="1 2">
    <name type="scientific">Pedobacter frigiditerrae</name>
    <dbReference type="NCBI Taxonomy" id="2530452"/>
    <lineage>
        <taxon>Bacteria</taxon>
        <taxon>Pseudomonadati</taxon>
        <taxon>Bacteroidota</taxon>
        <taxon>Sphingobacteriia</taxon>
        <taxon>Sphingobacteriales</taxon>
        <taxon>Sphingobacteriaceae</taxon>
        <taxon>Pedobacter</taxon>
    </lineage>
</organism>
<dbReference type="Proteomes" id="UP000292884">
    <property type="component" value="Unassembled WGS sequence"/>
</dbReference>
<protein>
    <submittedName>
        <fullName evidence="1">Uncharacterized protein</fullName>
    </submittedName>
</protein>
<comment type="caution">
    <text evidence="1">The sequence shown here is derived from an EMBL/GenBank/DDBJ whole genome shotgun (WGS) entry which is preliminary data.</text>
</comment>
<proteinExistence type="predicted"/>
<reference evidence="1 2" key="1">
    <citation type="submission" date="2019-02" db="EMBL/GenBank/DDBJ databases">
        <title>Pedobacter sp. RP-1-13 sp. nov., isolated from Arctic soil.</title>
        <authorList>
            <person name="Dahal R.H."/>
        </authorList>
    </citation>
    <scope>NUCLEOTIDE SEQUENCE [LARGE SCALE GENOMIC DNA]</scope>
    <source>
        <strain evidence="1 2">RP-1-13</strain>
    </source>
</reference>
<evidence type="ECO:0000313" key="1">
    <source>
        <dbReference type="EMBL" id="TCC93703.1"/>
    </source>
</evidence>
<evidence type="ECO:0000313" key="2">
    <source>
        <dbReference type="Proteomes" id="UP000292884"/>
    </source>
</evidence>
<sequence length="85" mass="9634">MGENNQVRSAVSKILEEAKAPNVSENTLEQIVKALYEIKDPNAVDVILRVAPFLGLTFITLKNSVDFGEADYWMKQLIEILKKRK</sequence>
<dbReference type="AlphaFoldDB" id="A0A4R0N2Z8"/>
<gene>
    <name evidence="1" type="ORF">EZ428_02730</name>
</gene>